<keyword evidence="16" id="KW-1185">Reference proteome</keyword>
<proteinExistence type="inferred from homology"/>
<dbReference type="GO" id="GO:0043590">
    <property type="term" value="C:bacterial nucleoid"/>
    <property type="evidence" value="ECO:0007669"/>
    <property type="project" value="TreeGrafter"/>
</dbReference>
<keyword evidence="2 10" id="KW-0547">Nucleotide-binding</keyword>
<feature type="binding site" evidence="10">
    <location>
        <begin position="1130"/>
        <end position="1137"/>
    </location>
    <ligand>
        <name>ATP</name>
        <dbReference type="ChEBI" id="CHEBI:30616"/>
    </ligand>
</feature>
<dbReference type="SMART" id="SM00490">
    <property type="entry name" value="HELICc"/>
    <property type="match status" value="1"/>
</dbReference>
<dbReference type="SMART" id="SM00487">
    <property type="entry name" value="DEXDc"/>
    <property type="match status" value="1"/>
</dbReference>
<evidence type="ECO:0000313" key="16">
    <source>
        <dbReference type="Proteomes" id="UP000321413"/>
    </source>
</evidence>
<protein>
    <recommendedName>
        <fullName evidence="9">DNA 3'-5' helicase</fullName>
        <ecNumber evidence="9">5.6.2.4</ecNumber>
    </recommendedName>
</protein>
<feature type="region of interest" description="Disordered" evidence="11">
    <location>
        <begin position="1732"/>
        <end position="1753"/>
    </location>
</feature>
<dbReference type="InterPro" id="IPR004589">
    <property type="entry name" value="DNA_helicase_ATP-dep_RecQ"/>
</dbReference>
<dbReference type="PANTHER" id="PTHR13710:SF105">
    <property type="entry name" value="ATP-DEPENDENT DNA HELICASE Q1"/>
    <property type="match status" value="1"/>
</dbReference>
<comment type="catalytic activity">
    <reaction evidence="8">
        <text>Couples ATP hydrolysis with the unwinding of duplex DNA by translocating in the 3'-5' direction.</text>
        <dbReference type="EC" id="5.6.2.4"/>
    </reaction>
</comment>
<dbReference type="GO" id="GO:0006310">
    <property type="term" value="P:DNA recombination"/>
    <property type="evidence" value="ECO:0007669"/>
    <property type="project" value="InterPro"/>
</dbReference>
<dbReference type="Gene3D" id="1.10.486.10">
    <property type="entry name" value="PCRA, domain 4"/>
    <property type="match status" value="1"/>
</dbReference>
<dbReference type="GO" id="GO:0009378">
    <property type="term" value="F:four-way junction helicase activity"/>
    <property type="evidence" value="ECO:0007669"/>
    <property type="project" value="TreeGrafter"/>
</dbReference>
<dbReference type="NCBIfam" id="TIGR00614">
    <property type="entry name" value="recQ_fam"/>
    <property type="match status" value="1"/>
</dbReference>
<dbReference type="EMBL" id="VPFD01000008">
    <property type="protein sequence ID" value="TXG00175.1"/>
    <property type="molecule type" value="Genomic_DNA"/>
</dbReference>
<dbReference type="InterPro" id="IPR012337">
    <property type="entry name" value="RNaseH-like_sf"/>
</dbReference>
<keyword evidence="5 10" id="KW-0067">ATP-binding</keyword>
<evidence type="ECO:0000256" key="3">
    <source>
        <dbReference type="ARBA" id="ARBA00022801"/>
    </source>
</evidence>
<dbReference type="PROSITE" id="PS51194">
    <property type="entry name" value="HELICASE_CTER"/>
    <property type="match status" value="1"/>
</dbReference>
<evidence type="ECO:0000256" key="9">
    <source>
        <dbReference type="ARBA" id="ARBA00034808"/>
    </source>
</evidence>
<dbReference type="PROSITE" id="PS51192">
    <property type="entry name" value="HELICASE_ATP_BIND_1"/>
    <property type="match status" value="1"/>
</dbReference>
<feature type="domain" description="Helicase ATP-binding" evidence="12">
    <location>
        <begin position="322"/>
        <end position="499"/>
    </location>
</feature>
<sequence length="1753" mass="193018">MPSHDIDTLHAAGSGGAARAVVPHAVAPRCVSIDLEVGIRDQKIHAFAGVRGDTDAAYVFQRGELLPALGELDQFAREAAFVLGHNFIGFDRAHLRAVSPGLQLLQLPVVDTLCLNPLAFPRNPYHHLVKHYQDGKLQRGQLNDPELDARLTLDVFRDQLLALQDMARSAPDLLAAWHWLTTLDTTVSGLNAFFTTIRRQPRPGDEGAAAAIARYLQGQGCATEARACIRDARALGWPLAYALAWLSVSGSNSVMPPWVRRQYPQAGRIVRRLRDTRCGDPACAWCDERHDACKELKRWFGFDAFRPQPEDEHGRPLQQTIVESAMAGRHVLGILPTGTGKSLCYQIPALSRYDKTGALTVVISPLVALMADQVAGLEARGIGTSAAINDLLSLPERAEILDRVRLGDVGILIIAPEQLRSKAVRSVLAQREIGMWVLDEAHCISKWGQDFRPDYRYVGRFIRESAQDGEVPPILCLTATAKPEVVQDMVGYFRDRVGVELLVLNGGAKRDNLAFDFLPITPAEKFARVHQVLRQELPDGAPGGAIVYCASRKQTEQVAEYLEQKGVKAGFFHAGLPSETKKATQQRFIAGQLQVIAATNAFGMGIDKPDVRLVIHADMPGSLENYLQEAGRAGRDRLQARCVLLYCPPDVERQFGMSARSRLTQREIQSVLRALRTLERKKKGKSGDDGEVIATSAEILAEDSDGAFERDSATDDTRVRTAVSWLEEAGLLTREENHVQVFPSSLMVGSIEAARARLAGLDLFDQYRKQLLALVQAMLGADADQGISTDELMGISGLSSDKLRAALYDLERLGIASNDTLLTAFVHAAVVNSSQKRLDDAIALEVALVKALREAAPDMGRDDSSVLHLRQATQALKDAGHPGALPEKIVRLLGSLAGDGRSEDGGTGSIRLRRLDAETIQVTLQRDWNGLEELAGRRRQAAVLALRHLLAALPAGVRGTDLLAETSLGKLHAALKEDVVLMSQTRDSGKLLDRALLWLHEQEAIRLNKGLAVFRPAMTIRLSSERRGFVKADFMPLKLHYDEQVVQIHVMAEYVRRGLEAVADALRLVFDYFRLERDEFLRIWLPVTQKELERQTTPASWNAIVESLNNPVQQKIVADDREQTNVLVLAGPGSGKTRVLVHRIAYLVRVRRENPHGILALAYNRHAAVEIRRRLEELIGNDARGVMVMTCHAFAMRLTGTSFRKQAVKDDIVFKEVMRDAVGLLQGDGSAPEEADEQRDRLLGGFRWVLVDEYQDIGPDQYALISAIAGRGRPEDDGRPTLFAVGDDDQNIYAFDGASVEFIRAFETDYLARASYLVENYRSSRHIVDAANLVIAPAGARMKAEHPIRVDKARLRAPAGGAWQDIDPVGQGRVQVLRTGEGHIVQAAAIMEELRRLAALAPGWNWARAAVIGRDWKSLEPVRAWCELHGIPVQMADEEGAYCWQLRETRQLLAVLRAQEGELTTAAAIGALARAQGAGAWWDVLGEAVEQYRLETAGAELPRDHFIEWLADWGRELRRRQAGLLLLTAHRAKGLEFDHVAVLDGGWQRSGATEDADAVRRLFYVAMTRARQTLMLADMEVGNSCLAQLGGADGMVRRTLPAPVMSPELGRRYLRLTPRDVFLDFAGRCRTGDPVHTHIAALSAGAQLRLKQAGDRWELCDMQGRSVGRLAQSFSPPYGMHCVAAGVHAVIQRRRKDVDPAFEAALRCDEWEVILPELVFAALADVSRAGNTGATGMPRKAASGTIADCPNHS</sequence>
<dbReference type="InterPro" id="IPR014016">
    <property type="entry name" value="UvrD-like_ATP-bd"/>
</dbReference>
<keyword evidence="7" id="KW-0413">Isomerase</keyword>
<gene>
    <name evidence="15" type="ORF">FVD38_09120</name>
</gene>
<name>A0A5C7G489_9BURK</name>
<dbReference type="GO" id="GO:0043138">
    <property type="term" value="F:3'-5' DNA helicase activity"/>
    <property type="evidence" value="ECO:0007669"/>
    <property type="project" value="UniProtKB-EC"/>
</dbReference>
<dbReference type="Proteomes" id="UP000321413">
    <property type="component" value="Unassembled WGS sequence"/>
</dbReference>
<evidence type="ECO:0000256" key="5">
    <source>
        <dbReference type="ARBA" id="ARBA00022840"/>
    </source>
</evidence>
<evidence type="ECO:0000259" key="12">
    <source>
        <dbReference type="PROSITE" id="PS51192"/>
    </source>
</evidence>
<dbReference type="InterPro" id="IPR014001">
    <property type="entry name" value="Helicase_ATP-bd"/>
</dbReference>
<dbReference type="Pfam" id="PF00270">
    <property type="entry name" value="DEAD"/>
    <property type="match status" value="1"/>
</dbReference>
<dbReference type="Gene3D" id="3.40.50.300">
    <property type="entry name" value="P-loop containing nucleotide triphosphate hydrolases"/>
    <property type="match status" value="5"/>
</dbReference>
<evidence type="ECO:0000259" key="14">
    <source>
        <dbReference type="PROSITE" id="PS51198"/>
    </source>
</evidence>
<evidence type="ECO:0000256" key="11">
    <source>
        <dbReference type="SAM" id="MobiDB-lite"/>
    </source>
</evidence>
<dbReference type="GO" id="GO:0030894">
    <property type="term" value="C:replisome"/>
    <property type="evidence" value="ECO:0007669"/>
    <property type="project" value="TreeGrafter"/>
</dbReference>
<accession>A0A5C7G489</accession>
<dbReference type="GO" id="GO:0006281">
    <property type="term" value="P:DNA repair"/>
    <property type="evidence" value="ECO:0007669"/>
    <property type="project" value="TreeGrafter"/>
</dbReference>
<evidence type="ECO:0000256" key="8">
    <source>
        <dbReference type="ARBA" id="ARBA00034617"/>
    </source>
</evidence>
<evidence type="ECO:0000256" key="1">
    <source>
        <dbReference type="ARBA" id="ARBA00005446"/>
    </source>
</evidence>
<dbReference type="InterPro" id="IPR036397">
    <property type="entry name" value="RNaseH_sf"/>
</dbReference>
<evidence type="ECO:0000256" key="6">
    <source>
        <dbReference type="ARBA" id="ARBA00023125"/>
    </source>
</evidence>
<dbReference type="Gene3D" id="3.30.420.10">
    <property type="entry name" value="Ribonuclease H-like superfamily/Ribonuclease H"/>
    <property type="match status" value="1"/>
</dbReference>
<dbReference type="PANTHER" id="PTHR13710">
    <property type="entry name" value="DNA HELICASE RECQ FAMILY MEMBER"/>
    <property type="match status" value="1"/>
</dbReference>
<dbReference type="GO" id="GO:0005524">
    <property type="term" value="F:ATP binding"/>
    <property type="evidence" value="ECO:0007669"/>
    <property type="project" value="UniProtKB-UniRule"/>
</dbReference>
<dbReference type="PROSITE" id="PS51198">
    <property type="entry name" value="UVRD_HELICASE_ATP_BIND"/>
    <property type="match status" value="1"/>
</dbReference>
<dbReference type="EC" id="5.6.2.4" evidence="9"/>
<feature type="domain" description="Helicase C-terminal" evidence="13">
    <location>
        <begin position="532"/>
        <end position="679"/>
    </location>
</feature>
<evidence type="ECO:0000259" key="13">
    <source>
        <dbReference type="PROSITE" id="PS51194"/>
    </source>
</evidence>
<dbReference type="Pfam" id="PF00271">
    <property type="entry name" value="Helicase_C"/>
    <property type="match status" value="1"/>
</dbReference>
<keyword evidence="4 10" id="KW-0347">Helicase</keyword>
<evidence type="ECO:0000256" key="7">
    <source>
        <dbReference type="ARBA" id="ARBA00023235"/>
    </source>
</evidence>
<dbReference type="GO" id="GO:0016787">
    <property type="term" value="F:hydrolase activity"/>
    <property type="evidence" value="ECO:0007669"/>
    <property type="project" value="UniProtKB-UniRule"/>
</dbReference>
<dbReference type="CDD" id="cd17932">
    <property type="entry name" value="DEXQc_UvrD"/>
    <property type="match status" value="1"/>
</dbReference>
<feature type="domain" description="UvrD-like helicase ATP-binding" evidence="14">
    <location>
        <begin position="1109"/>
        <end position="1324"/>
    </location>
</feature>
<comment type="caution">
    <text evidence="15">The sequence shown here is derived from an EMBL/GenBank/DDBJ whole genome shotgun (WGS) entry which is preliminary data.</text>
</comment>
<dbReference type="RefSeq" id="WP_147934527.1">
    <property type="nucleotide sequence ID" value="NZ_VPFD01000008.1"/>
</dbReference>
<dbReference type="Pfam" id="PF13245">
    <property type="entry name" value="AAA_19"/>
    <property type="match status" value="1"/>
</dbReference>
<dbReference type="SUPFAM" id="SSF52540">
    <property type="entry name" value="P-loop containing nucleoside triphosphate hydrolases"/>
    <property type="match status" value="2"/>
</dbReference>
<evidence type="ECO:0000256" key="4">
    <source>
        <dbReference type="ARBA" id="ARBA00022806"/>
    </source>
</evidence>
<dbReference type="GO" id="GO:0005737">
    <property type="term" value="C:cytoplasm"/>
    <property type="evidence" value="ECO:0007669"/>
    <property type="project" value="TreeGrafter"/>
</dbReference>
<evidence type="ECO:0000256" key="10">
    <source>
        <dbReference type="PROSITE-ProRule" id="PRU00560"/>
    </source>
</evidence>
<dbReference type="Pfam" id="PF13538">
    <property type="entry name" value="UvrD_C_2"/>
    <property type="match status" value="1"/>
</dbReference>
<keyword evidence="3 10" id="KW-0378">Hydrolase</keyword>
<organism evidence="15 16">
    <name type="scientific">Massilia arenae</name>
    <dbReference type="NCBI Taxonomy" id="2603288"/>
    <lineage>
        <taxon>Bacteria</taxon>
        <taxon>Pseudomonadati</taxon>
        <taxon>Pseudomonadota</taxon>
        <taxon>Betaproteobacteria</taxon>
        <taxon>Burkholderiales</taxon>
        <taxon>Oxalobacteraceae</taxon>
        <taxon>Telluria group</taxon>
        <taxon>Massilia</taxon>
    </lineage>
</organism>
<dbReference type="GO" id="GO:0003677">
    <property type="term" value="F:DNA binding"/>
    <property type="evidence" value="ECO:0007669"/>
    <property type="project" value="UniProtKB-KW"/>
</dbReference>
<evidence type="ECO:0000256" key="2">
    <source>
        <dbReference type="ARBA" id="ARBA00022741"/>
    </source>
</evidence>
<evidence type="ECO:0000313" key="15">
    <source>
        <dbReference type="EMBL" id="TXG00175.1"/>
    </source>
</evidence>
<dbReference type="InterPro" id="IPR001650">
    <property type="entry name" value="Helicase_C-like"/>
</dbReference>
<dbReference type="InterPro" id="IPR027785">
    <property type="entry name" value="UvrD-like_helicase_C"/>
</dbReference>
<dbReference type="SUPFAM" id="SSF53098">
    <property type="entry name" value="Ribonuclease H-like"/>
    <property type="match status" value="1"/>
</dbReference>
<dbReference type="InterPro" id="IPR011545">
    <property type="entry name" value="DEAD/DEAH_box_helicase_dom"/>
</dbReference>
<comment type="similarity">
    <text evidence="1">Belongs to the helicase family. RecQ subfamily.</text>
</comment>
<keyword evidence="6" id="KW-0238">DNA-binding</keyword>
<reference evidence="15 16" key="1">
    <citation type="submission" date="2019-08" db="EMBL/GenBank/DDBJ databases">
        <title>Massilia golmudensis sp. nov., isolated from sand in the Qinghai-Tibetan Plateau.</title>
        <authorList>
            <person name="Zhang B."/>
        </authorList>
    </citation>
    <scope>NUCLEOTIDE SEQUENCE [LARGE SCALE GENOMIC DNA]</scope>
    <source>
        <strain evidence="15 16">GEM5</strain>
    </source>
</reference>
<dbReference type="InterPro" id="IPR027417">
    <property type="entry name" value="P-loop_NTPase"/>
</dbReference>